<organism evidence="1 2">
    <name type="scientific">Thermopolyspora flexuosa</name>
    <dbReference type="NCBI Taxonomy" id="103836"/>
    <lineage>
        <taxon>Bacteria</taxon>
        <taxon>Bacillati</taxon>
        <taxon>Actinomycetota</taxon>
        <taxon>Actinomycetes</taxon>
        <taxon>Streptosporangiales</taxon>
        <taxon>Streptosporangiaceae</taxon>
        <taxon>Thermopolyspora</taxon>
    </lineage>
</organism>
<reference evidence="1 2" key="1">
    <citation type="submission" date="2019-06" db="EMBL/GenBank/DDBJ databases">
        <title>Sequencing the genomes of 1000 actinobacteria strains.</title>
        <authorList>
            <person name="Klenk H.-P."/>
        </authorList>
    </citation>
    <scope>NUCLEOTIDE SEQUENCE [LARGE SCALE GENOMIC DNA]</scope>
    <source>
        <strain evidence="1 2">DSM 43186</strain>
    </source>
</reference>
<dbReference type="AlphaFoldDB" id="A0A543IQ93"/>
<sequence length="136" mass="15202">MLEFTNKREVTSADQLSPHQAEQLRACGNAYDGSDLSAEELLAPGEDGESVLNFVELWDVVDDDVVVYEAWFYQKDSGAIFEAGTTTIVAEIIQSSLECDDEDLKKELGKAMVQAELLDPADSEYERYRDLLEQEA</sequence>
<gene>
    <name evidence="1" type="ORF">FHX40_4886</name>
</gene>
<dbReference type="RefSeq" id="WP_142262257.1">
    <property type="nucleotide sequence ID" value="NZ_BMPV01000002.1"/>
</dbReference>
<name>A0A543IQ93_9ACTN</name>
<keyword evidence="2" id="KW-1185">Reference proteome</keyword>
<dbReference type="Proteomes" id="UP000319213">
    <property type="component" value="Unassembled WGS sequence"/>
</dbReference>
<evidence type="ECO:0000313" key="2">
    <source>
        <dbReference type="Proteomes" id="UP000319213"/>
    </source>
</evidence>
<comment type="caution">
    <text evidence="1">The sequence shown here is derived from an EMBL/GenBank/DDBJ whole genome shotgun (WGS) entry which is preliminary data.</text>
</comment>
<dbReference type="OrthoDB" id="4211913at2"/>
<dbReference type="EMBL" id="VFPQ01000002">
    <property type="protein sequence ID" value="TQM72730.1"/>
    <property type="molecule type" value="Genomic_DNA"/>
</dbReference>
<proteinExistence type="predicted"/>
<evidence type="ECO:0000313" key="1">
    <source>
        <dbReference type="EMBL" id="TQM72730.1"/>
    </source>
</evidence>
<protein>
    <submittedName>
        <fullName evidence="1">Uncharacterized protein</fullName>
    </submittedName>
</protein>
<accession>A0A543IQ93</accession>